<keyword evidence="2" id="KW-1185">Reference proteome</keyword>
<reference evidence="1 2" key="1">
    <citation type="submission" date="2024-08" db="EMBL/GenBank/DDBJ databases">
        <authorList>
            <person name="Cucini C."/>
            <person name="Frati F."/>
        </authorList>
    </citation>
    <scope>NUCLEOTIDE SEQUENCE [LARGE SCALE GENOMIC DNA]</scope>
</reference>
<evidence type="ECO:0000313" key="2">
    <source>
        <dbReference type="Proteomes" id="UP001642540"/>
    </source>
</evidence>
<sequence>MQINSAIQQQYIDGVLQSLHDQMIDTGLNNINLPDTTTNFSKRRLGVTWQGEAVLYNGNLKGLESIHRTGEAVITLNMNGVTVDVEVGINNPLVNYDIHATFMKHGPRGTIAGSLSHITCDVQLCFIPGTETVTLEKLVVKDIGSLKAKITGLGTVLNFIVSHILQVVGNRVKWKVSTMLEGAIKDLLNEIITKTPLPSPAIDMKAMLG</sequence>
<dbReference type="Pfam" id="PF16984">
    <property type="entry name" value="Grp7_allergen"/>
    <property type="match status" value="1"/>
</dbReference>
<dbReference type="EMBL" id="CAXLJM020000026">
    <property type="protein sequence ID" value="CAL8093177.1"/>
    <property type="molecule type" value="Genomic_DNA"/>
</dbReference>
<name>A0ABP1QBN9_9HEXA</name>
<gene>
    <name evidence="1" type="ORF">ODALV1_LOCUS8434</name>
</gene>
<dbReference type="Gene3D" id="3.15.10.50">
    <property type="match status" value="1"/>
</dbReference>
<organism evidence="1 2">
    <name type="scientific">Orchesella dallaii</name>
    <dbReference type="NCBI Taxonomy" id="48710"/>
    <lineage>
        <taxon>Eukaryota</taxon>
        <taxon>Metazoa</taxon>
        <taxon>Ecdysozoa</taxon>
        <taxon>Arthropoda</taxon>
        <taxon>Hexapoda</taxon>
        <taxon>Collembola</taxon>
        <taxon>Entomobryomorpha</taxon>
        <taxon>Entomobryoidea</taxon>
        <taxon>Orchesellidae</taxon>
        <taxon>Orchesellinae</taxon>
        <taxon>Orchesella</taxon>
    </lineage>
</organism>
<accession>A0ABP1QBN9</accession>
<dbReference type="InterPro" id="IPR020234">
    <property type="entry name" value="Mite_allergen_group-7"/>
</dbReference>
<evidence type="ECO:0000313" key="1">
    <source>
        <dbReference type="EMBL" id="CAL8093177.1"/>
    </source>
</evidence>
<proteinExistence type="predicted"/>
<protein>
    <submittedName>
        <fullName evidence="1">Uncharacterized protein</fullName>
    </submittedName>
</protein>
<dbReference type="Proteomes" id="UP001642540">
    <property type="component" value="Unassembled WGS sequence"/>
</dbReference>
<comment type="caution">
    <text evidence="1">The sequence shown here is derived from an EMBL/GenBank/DDBJ whole genome shotgun (WGS) entry which is preliminary data.</text>
</comment>
<dbReference type="InterPro" id="IPR038602">
    <property type="entry name" value="Mite_allergen_7_sf"/>
</dbReference>